<dbReference type="EMBL" id="CP017686">
    <property type="protein sequence ID" value="AYQ54550.1"/>
    <property type="molecule type" value="Genomic_DNA"/>
</dbReference>
<dbReference type="PIRSF" id="PIRSF005590">
    <property type="entry name" value="Ribosomal_L10"/>
    <property type="match status" value="1"/>
</dbReference>
<dbReference type="InterPro" id="IPR036920">
    <property type="entry name" value="Ribosomal_uL16_sf"/>
</dbReference>
<sequence length="173" mass="19470">MVRKPASMYRRITGMAYTRREYMGGVPSVRISQFDMGNLQKEDEFPVKLTLRVKARVQIRHTAIEAGRIAANRVLTKIGATDYHFKVRVYPHVVLRENKLATGAGADRVSSGMRRAFGKTVGTAARVEGNQAVYTVYVNADKVNQAKDALWRASMKIPSTCYIDVEKGQEFIR</sequence>
<dbReference type="GeneID" id="41321165"/>
<proteinExistence type="inferred from homology"/>
<dbReference type="SUPFAM" id="SSF54686">
    <property type="entry name" value="Ribosomal protein L16p/L10e"/>
    <property type="match status" value="1"/>
</dbReference>
<evidence type="ECO:0000256" key="4">
    <source>
        <dbReference type="HAMAP-Rule" id="MF_00448"/>
    </source>
</evidence>
<dbReference type="GO" id="GO:0005840">
    <property type="term" value="C:ribosome"/>
    <property type="evidence" value="ECO:0007669"/>
    <property type="project" value="UniProtKB-KW"/>
</dbReference>
<dbReference type="HAMAP" id="MF_00448">
    <property type="entry name" value="Ribosomal_uL16_arch"/>
    <property type="match status" value="1"/>
</dbReference>
<evidence type="ECO:0000256" key="1">
    <source>
        <dbReference type="ARBA" id="ARBA00008931"/>
    </source>
</evidence>
<keyword evidence="2 4" id="KW-0689">Ribosomal protein</keyword>
<organism evidence="5 6">
    <name type="scientific">Methanomethylophilus alvi</name>
    <dbReference type="NCBI Taxonomy" id="1291540"/>
    <lineage>
        <taxon>Archaea</taxon>
        <taxon>Methanobacteriati</taxon>
        <taxon>Thermoplasmatota</taxon>
        <taxon>Thermoplasmata</taxon>
        <taxon>Methanomassiliicoccales</taxon>
        <taxon>Methanomethylophilaceae</taxon>
        <taxon>Methanomethylophilus</taxon>
    </lineage>
</organism>
<name>A0A3G3IFG3_9ARCH</name>
<dbReference type="Pfam" id="PF00252">
    <property type="entry name" value="Ribosomal_L16"/>
    <property type="match status" value="1"/>
</dbReference>
<dbReference type="GO" id="GO:1990904">
    <property type="term" value="C:ribonucleoprotein complex"/>
    <property type="evidence" value="ECO:0007669"/>
    <property type="project" value="UniProtKB-KW"/>
</dbReference>
<evidence type="ECO:0000256" key="2">
    <source>
        <dbReference type="ARBA" id="ARBA00022980"/>
    </source>
</evidence>
<gene>
    <name evidence="4" type="primary">rpl10e</name>
    <name evidence="5" type="ORF">BKD89_01815</name>
</gene>
<dbReference type="RefSeq" id="WP_048097702.1">
    <property type="nucleotide sequence ID" value="NZ_CAYARL010000008.1"/>
</dbReference>
<keyword evidence="3 4" id="KW-0687">Ribonucleoprotein</keyword>
<dbReference type="OMA" id="HHVIREN"/>
<evidence type="ECO:0000313" key="6">
    <source>
        <dbReference type="Proteomes" id="UP000273278"/>
    </source>
</evidence>
<dbReference type="PANTHER" id="PTHR11726">
    <property type="entry name" value="60S RIBOSOMAL PROTEIN L10"/>
    <property type="match status" value="1"/>
</dbReference>
<dbReference type="NCBIfam" id="NF003239">
    <property type="entry name" value="PRK04199.1-4"/>
    <property type="match status" value="1"/>
</dbReference>
<dbReference type="Proteomes" id="UP000273278">
    <property type="component" value="Chromosome"/>
</dbReference>
<dbReference type="InterPro" id="IPR022981">
    <property type="entry name" value="Ribosomal_uL16_arc"/>
</dbReference>
<dbReference type="GO" id="GO:0003735">
    <property type="term" value="F:structural constituent of ribosome"/>
    <property type="evidence" value="ECO:0007669"/>
    <property type="project" value="InterPro"/>
</dbReference>
<evidence type="ECO:0000313" key="5">
    <source>
        <dbReference type="EMBL" id="AYQ54550.1"/>
    </source>
</evidence>
<dbReference type="InterPro" id="IPR047873">
    <property type="entry name" value="Ribosomal_uL16"/>
</dbReference>
<dbReference type="InterPro" id="IPR001197">
    <property type="entry name" value="Ribosomal_uL16_euk_arch"/>
</dbReference>
<accession>A0A3G3IFG3</accession>
<protein>
    <recommendedName>
        <fullName evidence="4">Large ribosomal subunit protein uL16</fullName>
    </recommendedName>
</protein>
<dbReference type="CDD" id="cd01433">
    <property type="entry name" value="Ribosomal_L16_L10e"/>
    <property type="match status" value="1"/>
</dbReference>
<dbReference type="GO" id="GO:0006412">
    <property type="term" value="P:translation"/>
    <property type="evidence" value="ECO:0007669"/>
    <property type="project" value="UniProtKB-UniRule"/>
</dbReference>
<comment type="similarity">
    <text evidence="1 4">Belongs to the universal ribosomal protein uL16 family.</text>
</comment>
<dbReference type="Gene3D" id="3.90.1170.10">
    <property type="entry name" value="Ribosomal protein L10e/L16"/>
    <property type="match status" value="1"/>
</dbReference>
<reference evidence="5 6" key="1">
    <citation type="submission" date="2016-10" db="EMBL/GenBank/DDBJ databases">
        <title>Complete genome of the TMA-utilizing, human hosted archaeon Methanomethylophilus alvus Gen. nov, sp. nov., strain Mx-05, derived from a pure culture.</title>
        <authorList>
            <person name="Brugere J.-F."/>
            <person name="Ben Hania W."/>
            <person name="Chaudhary P.P."/>
            <person name="Gaci N."/>
            <person name="Borrel G."/>
            <person name="Cao Van Tuat L."/>
            <person name="Fardeau M.-L."/>
            <person name="Harris H.M.B."/>
            <person name="O'Toole P.W."/>
            <person name="Ollivier B."/>
        </authorList>
    </citation>
    <scope>NUCLEOTIDE SEQUENCE [LARGE SCALE GENOMIC DNA]</scope>
    <source>
        <strain evidence="5 6">Mx-05</strain>
    </source>
</reference>
<evidence type="ECO:0000256" key="3">
    <source>
        <dbReference type="ARBA" id="ARBA00023274"/>
    </source>
</evidence>
<dbReference type="InterPro" id="IPR016180">
    <property type="entry name" value="Ribosomal_uL16_dom"/>
</dbReference>
<dbReference type="AlphaFoldDB" id="A0A3G3IFG3"/>